<evidence type="ECO:0008006" key="3">
    <source>
        <dbReference type="Google" id="ProtNLM"/>
    </source>
</evidence>
<dbReference type="InterPro" id="IPR006597">
    <property type="entry name" value="Sel1-like"/>
</dbReference>
<reference evidence="1 2" key="1">
    <citation type="submission" date="2019-10" db="EMBL/GenBank/DDBJ databases">
        <title>Taxonomy of Antarctic Massilia spp.: description of Massilia rubra sp. nov., Massilia aquatica sp. nov., Massilia mucilaginosa sp. nov., Massilia frigida sp. nov. isolated from streams, lakes and regoliths.</title>
        <authorList>
            <person name="Holochova P."/>
            <person name="Sedlacek I."/>
            <person name="Kralova S."/>
            <person name="Maslanova I."/>
            <person name="Busse H.-J."/>
            <person name="Stankova E."/>
            <person name="Vrbovska V."/>
            <person name="Kovarovic V."/>
            <person name="Bartak M."/>
            <person name="Svec P."/>
            <person name="Pantucek R."/>
        </authorList>
    </citation>
    <scope>NUCLEOTIDE SEQUENCE [LARGE SCALE GENOMIC DNA]</scope>
    <source>
        <strain evidence="1 2">CCM 8695</strain>
    </source>
</reference>
<dbReference type="SUPFAM" id="SSF81901">
    <property type="entry name" value="HCP-like"/>
    <property type="match status" value="2"/>
</dbReference>
<dbReference type="PANTHER" id="PTHR11102">
    <property type="entry name" value="SEL-1-LIKE PROTEIN"/>
    <property type="match status" value="1"/>
</dbReference>
<evidence type="ECO:0000313" key="1">
    <source>
        <dbReference type="EMBL" id="NHZ77867.1"/>
    </source>
</evidence>
<dbReference type="SMART" id="SM00671">
    <property type="entry name" value="SEL1"/>
    <property type="match status" value="3"/>
</dbReference>
<dbReference type="Gene3D" id="1.25.40.10">
    <property type="entry name" value="Tetratricopeptide repeat domain"/>
    <property type="match status" value="2"/>
</dbReference>
<keyword evidence="2" id="KW-1185">Reference proteome</keyword>
<dbReference type="InterPro" id="IPR050767">
    <property type="entry name" value="Sel1_AlgK"/>
</dbReference>
<proteinExistence type="predicted"/>
<sequence>MANREELALIRGARAGRAQAQLELGTLYLFGSAGLPKSLPTALHWLDRAAQQGCATACQLIGTHIPFDVAVQSQRPVACWFGQAFDEGNLRAGPVLAQLILGGHGGAVPGPERREQAFAALEAGAAAGLAEAQWLLSQHRRLADTLAVPAAAPLPPAVRAAAPAPADGAPPQRAADPRWLQRAADSGMPQAQLSQLDHDWDDGLTDAYATRALPLARALVRQLGASPRSAGQLGQADVTLLSRCARALAAGAVAGEEGGAADEAEIRRFFELAAAEHDAHAQMAVGLWCARMQVDGKRIAVGEGSANFKKAIRWLTLAGNQGLAEAWYALSRIYIKPEFSQRNVLDAQRYLERAAEMGYRDAQLECGNSAWRARRENENNDVRAVYWLQKAALQGCPQAATALHKIAPRCEGAAYTETGALSAYGLGSAHPLLAARLELAALFGLTRAEALLIDVKAADQGHCLVVDIRGSYGRSKRRLVVLDSMHERHALDRIVRLFDGVDCGPGGPEGNYRQRLYRLKTLVPESEHAHAEQGEVEAYEMAA</sequence>
<accession>A0ABX0MXU2</accession>
<dbReference type="PANTHER" id="PTHR11102:SF160">
    <property type="entry name" value="ERAD-ASSOCIATED E3 UBIQUITIN-PROTEIN LIGASE COMPONENT HRD3"/>
    <property type="match status" value="1"/>
</dbReference>
<dbReference type="Pfam" id="PF08238">
    <property type="entry name" value="Sel1"/>
    <property type="match status" value="5"/>
</dbReference>
<protein>
    <recommendedName>
        <fullName evidence="3">Sel1 repeat family protein</fullName>
    </recommendedName>
</protein>
<dbReference type="Proteomes" id="UP000621455">
    <property type="component" value="Unassembled WGS sequence"/>
</dbReference>
<name>A0ABX0MXU2_9BURK</name>
<dbReference type="RefSeq" id="WP_167084175.1">
    <property type="nucleotide sequence ID" value="NZ_WHJG01000001.1"/>
</dbReference>
<gene>
    <name evidence="1" type="ORF">F2P44_00925</name>
</gene>
<evidence type="ECO:0000313" key="2">
    <source>
        <dbReference type="Proteomes" id="UP000621455"/>
    </source>
</evidence>
<dbReference type="EMBL" id="WHJG01000001">
    <property type="protein sequence ID" value="NHZ77867.1"/>
    <property type="molecule type" value="Genomic_DNA"/>
</dbReference>
<organism evidence="1 2">
    <name type="scientific">Massilia frigida</name>
    <dbReference type="NCBI Taxonomy" id="2609281"/>
    <lineage>
        <taxon>Bacteria</taxon>
        <taxon>Pseudomonadati</taxon>
        <taxon>Pseudomonadota</taxon>
        <taxon>Betaproteobacteria</taxon>
        <taxon>Burkholderiales</taxon>
        <taxon>Oxalobacteraceae</taxon>
        <taxon>Telluria group</taxon>
        <taxon>Massilia</taxon>
    </lineage>
</organism>
<comment type="caution">
    <text evidence="1">The sequence shown here is derived from an EMBL/GenBank/DDBJ whole genome shotgun (WGS) entry which is preliminary data.</text>
</comment>
<dbReference type="InterPro" id="IPR011990">
    <property type="entry name" value="TPR-like_helical_dom_sf"/>
</dbReference>